<protein>
    <submittedName>
        <fullName evidence="2">Uncharacterized protein</fullName>
    </submittedName>
</protein>
<name>A0AA36MRS6_9DINO</name>
<organism evidence="2 3">
    <name type="scientific">Effrenium voratum</name>
    <dbReference type="NCBI Taxonomy" id="2562239"/>
    <lineage>
        <taxon>Eukaryota</taxon>
        <taxon>Sar</taxon>
        <taxon>Alveolata</taxon>
        <taxon>Dinophyceae</taxon>
        <taxon>Suessiales</taxon>
        <taxon>Symbiodiniaceae</taxon>
        <taxon>Effrenium</taxon>
    </lineage>
</organism>
<feature type="compositionally biased region" description="Low complexity" evidence="1">
    <location>
        <begin position="62"/>
        <end position="72"/>
    </location>
</feature>
<proteinExistence type="predicted"/>
<feature type="compositionally biased region" description="Low complexity" evidence="1">
    <location>
        <begin position="82"/>
        <end position="91"/>
    </location>
</feature>
<evidence type="ECO:0000313" key="2">
    <source>
        <dbReference type="EMBL" id="CAJ1377758.1"/>
    </source>
</evidence>
<feature type="compositionally biased region" description="Polar residues" evidence="1">
    <location>
        <begin position="185"/>
        <end position="205"/>
    </location>
</feature>
<feature type="region of interest" description="Disordered" evidence="1">
    <location>
        <begin position="43"/>
        <end position="136"/>
    </location>
</feature>
<dbReference type="EMBL" id="CAUJNA010000486">
    <property type="protein sequence ID" value="CAJ1377758.1"/>
    <property type="molecule type" value="Genomic_DNA"/>
</dbReference>
<comment type="caution">
    <text evidence="2">The sequence shown here is derived from an EMBL/GenBank/DDBJ whole genome shotgun (WGS) entry which is preliminary data.</text>
</comment>
<sequence length="205" mass="22635">MELPPDFVLPDNFVGTAKATAASRLEGQDRCAVVHEELRRLFSKGSKAAAKPKARSSRDDAPALPAVAAAARPPRPAPLEESSTWSSRKSSFAPERRPSKPPTPLCAALTLSSEEQRGLAQEYQLRSERPWSQEEENRELRRQLMKMGINEARPHFESLAAENHWLRRQVTAKLLKAWLSEGPSGASTRVPTPSSWTGSESKSRG</sequence>
<accession>A0AA36MRS6</accession>
<dbReference type="Proteomes" id="UP001178507">
    <property type="component" value="Unassembled WGS sequence"/>
</dbReference>
<evidence type="ECO:0000313" key="3">
    <source>
        <dbReference type="Proteomes" id="UP001178507"/>
    </source>
</evidence>
<reference evidence="2" key="1">
    <citation type="submission" date="2023-08" db="EMBL/GenBank/DDBJ databases">
        <authorList>
            <person name="Chen Y."/>
            <person name="Shah S."/>
            <person name="Dougan E. K."/>
            <person name="Thang M."/>
            <person name="Chan C."/>
        </authorList>
    </citation>
    <scope>NUCLEOTIDE SEQUENCE</scope>
</reference>
<keyword evidence="3" id="KW-1185">Reference proteome</keyword>
<evidence type="ECO:0000256" key="1">
    <source>
        <dbReference type="SAM" id="MobiDB-lite"/>
    </source>
</evidence>
<gene>
    <name evidence="2" type="ORF">EVOR1521_LOCUS6477</name>
</gene>
<dbReference type="AlphaFoldDB" id="A0AA36MRS6"/>
<feature type="region of interest" description="Disordered" evidence="1">
    <location>
        <begin position="181"/>
        <end position="205"/>
    </location>
</feature>